<gene>
    <name evidence="15" type="ORF">SAMN04489742_1984</name>
</gene>
<dbReference type="SMART" id="SM00220">
    <property type="entry name" value="S_TKc"/>
    <property type="match status" value="1"/>
</dbReference>
<feature type="domain" description="PASTA" evidence="14">
    <location>
        <begin position="480"/>
        <end position="548"/>
    </location>
</feature>
<evidence type="ECO:0000259" key="14">
    <source>
        <dbReference type="PROSITE" id="PS51178"/>
    </source>
</evidence>
<evidence type="ECO:0000313" key="16">
    <source>
        <dbReference type="Proteomes" id="UP000181917"/>
    </source>
</evidence>
<protein>
    <recommendedName>
        <fullName evidence="1">non-specific serine/threonine protein kinase</fullName>
        <ecNumber evidence="1">2.7.11.1</ecNumber>
    </recommendedName>
</protein>
<dbReference type="GO" id="GO:0045717">
    <property type="term" value="P:negative regulation of fatty acid biosynthetic process"/>
    <property type="evidence" value="ECO:0007669"/>
    <property type="project" value="UniProtKB-ARBA"/>
</dbReference>
<dbReference type="Pfam" id="PF00069">
    <property type="entry name" value="Pkinase"/>
    <property type="match status" value="1"/>
</dbReference>
<comment type="catalytic activity">
    <reaction evidence="9">
        <text>L-seryl-[protein] + ATP = O-phospho-L-seryl-[protein] + ADP + H(+)</text>
        <dbReference type="Rhea" id="RHEA:17989"/>
        <dbReference type="Rhea" id="RHEA-COMP:9863"/>
        <dbReference type="Rhea" id="RHEA-COMP:11604"/>
        <dbReference type="ChEBI" id="CHEBI:15378"/>
        <dbReference type="ChEBI" id="CHEBI:29999"/>
        <dbReference type="ChEBI" id="CHEBI:30616"/>
        <dbReference type="ChEBI" id="CHEBI:83421"/>
        <dbReference type="ChEBI" id="CHEBI:456216"/>
        <dbReference type="EC" id="2.7.11.1"/>
    </reaction>
</comment>
<keyword evidence="12" id="KW-1133">Transmembrane helix</keyword>
<dbReference type="InterPro" id="IPR017441">
    <property type="entry name" value="Protein_kinase_ATP_BS"/>
</dbReference>
<dbReference type="Pfam" id="PF03793">
    <property type="entry name" value="PASTA"/>
    <property type="match status" value="3"/>
</dbReference>
<dbReference type="PROSITE" id="PS00107">
    <property type="entry name" value="PROTEIN_KINASE_ATP"/>
    <property type="match status" value="1"/>
</dbReference>
<evidence type="ECO:0000256" key="6">
    <source>
        <dbReference type="ARBA" id="ARBA00022777"/>
    </source>
</evidence>
<reference evidence="15 16" key="1">
    <citation type="submission" date="2016-10" db="EMBL/GenBank/DDBJ databases">
        <authorList>
            <person name="de Groot N.N."/>
        </authorList>
    </citation>
    <scope>NUCLEOTIDE SEQUENCE [LARGE SCALE GENOMIC DNA]</scope>
    <source>
        <strain evidence="15 16">DSM 20117</strain>
    </source>
</reference>
<proteinExistence type="predicted"/>
<dbReference type="InterPro" id="IPR000719">
    <property type="entry name" value="Prot_kinase_dom"/>
</dbReference>
<evidence type="ECO:0000313" key="15">
    <source>
        <dbReference type="EMBL" id="SDQ65079.1"/>
    </source>
</evidence>
<keyword evidence="2 15" id="KW-0723">Serine/threonine-protein kinase</keyword>
<dbReference type="AlphaFoldDB" id="A0A1H1CLY9"/>
<feature type="compositionally biased region" description="Basic and acidic residues" evidence="11">
    <location>
        <begin position="644"/>
        <end position="673"/>
    </location>
</feature>
<keyword evidence="3" id="KW-0808">Transferase</keyword>
<keyword evidence="6 15" id="KW-0418">Kinase</keyword>
<sequence length="680" mass="72389">MEGKYPVEASQVLNGRYEVGELIGRGGMADVHLGRDVRLGRTVAIKQLRPDLARDPSFQSRFRREAQAVAGLNHPAIVAVYDTGEQELPGSAAHDVKAPFIVMEYVRGRTLRDLIRSGELTIEKSVDYALGVLAALQYSHRSGIVHRDIKPANVMVTPDDHVKVMDFGIARALADSAATMTQTQAVLGTAQYLSPEQARGETVDARSDLYSAACLLYEMLASRPPFIGDSPVSVAYQHVRELPEPPSSFNRDVTPALDSVLARALQKDKADRFQDAASFSAALQGARDGIVVASDEARTEAMPAQNAPTAAFTAAPFPVPVGTPGSNGPTTPEAGESPDEQYDTDGLDQTGPINASPHTAAIPMALQVGNESEEVDPSRRKRRRAWTTVLVIALVLLLAGGGFYLFNYLRNAEPDMVAVPQVAGMEQTEASNTIFNHGFVPRIESKFSDEVAEGEVISTDPEGGTAALPDSEVIVYVSQGKEFATIPDDFSGRTEGEVRDKLRQLGLEPGENVSANSAVIPSGNVIATDPKAGEKVRTGSTVDLVISNGMVTVPALLGKTEEEAISLLQDDPAVALPYRVEQVENEVVDPGTVTAQSHDAGSNVPQGTEIVITVAVAPEPAPEPTEPEPTAPPTGPDENNGNNSDDRGRGNDDSGRDDSGNDGRDDSDSRAYDDSDLPLL</sequence>
<evidence type="ECO:0000256" key="2">
    <source>
        <dbReference type="ARBA" id="ARBA00022527"/>
    </source>
</evidence>
<evidence type="ECO:0000256" key="7">
    <source>
        <dbReference type="ARBA" id="ARBA00022840"/>
    </source>
</evidence>
<evidence type="ECO:0000256" key="4">
    <source>
        <dbReference type="ARBA" id="ARBA00022737"/>
    </source>
</evidence>
<evidence type="ECO:0000256" key="5">
    <source>
        <dbReference type="ARBA" id="ARBA00022741"/>
    </source>
</evidence>
<dbReference type="InterPro" id="IPR011009">
    <property type="entry name" value="Kinase-like_dom_sf"/>
</dbReference>
<dbReference type="FunFam" id="3.30.200.20:FF:000035">
    <property type="entry name" value="Serine/threonine protein kinase Stk1"/>
    <property type="match status" value="1"/>
</dbReference>
<evidence type="ECO:0000256" key="8">
    <source>
        <dbReference type="ARBA" id="ARBA00047899"/>
    </source>
</evidence>
<name>A0A1H1CLY9_9MICC</name>
<evidence type="ECO:0000256" key="1">
    <source>
        <dbReference type="ARBA" id="ARBA00012513"/>
    </source>
</evidence>
<feature type="region of interest" description="Disordered" evidence="11">
    <location>
        <begin position="618"/>
        <end position="680"/>
    </location>
</feature>
<dbReference type="SMART" id="SM00740">
    <property type="entry name" value="PASTA"/>
    <property type="match status" value="3"/>
</dbReference>
<dbReference type="Gene3D" id="1.10.510.10">
    <property type="entry name" value="Transferase(Phosphotransferase) domain 1"/>
    <property type="match status" value="1"/>
</dbReference>
<dbReference type="Gene3D" id="3.30.10.20">
    <property type="match status" value="3"/>
</dbReference>
<feature type="binding site" evidence="10">
    <location>
        <position position="46"/>
    </location>
    <ligand>
        <name>ATP</name>
        <dbReference type="ChEBI" id="CHEBI:30616"/>
    </ligand>
</feature>
<dbReference type="OrthoDB" id="9762169at2"/>
<dbReference type="PROSITE" id="PS51178">
    <property type="entry name" value="PASTA"/>
    <property type="match status" value="3"/>
</dbReference>
<feature type="domain" description="PASTA" evidence="14">
    <location>
        <begin position="549"/>
        <end position="616"/>
    </location>
</feature>
<keyword evidence="5 10" id="KW-0547">Nucleotide-binding</keyword>
<keyword evidence="12" id="KW-0472">Membrane</keyword>
<feature type="domain" description="Protein kinase" evidence="13">
    <location>
        <begin position="17"/>
        <end position="283"/>
    </location>
</feature>
<feature type="domain" description="PASTA" evidence="14">
    <location>
        <begin position="413"/>
        <end position="479"/>
    </location>
</feature>
<evidence type="ECO:0000256" key="9">
    <source>
        <dbReference type="ARBA" id="ARBA00048679"/>
    </source>
</evidence>
<dbReference type="NCBIfam" id="NF033483">
    <property type="entry name" value="PknB_PASTA_kin"/>
    <property type="match status" value="1"/>
</dbReference>
<evidence type="ECO:0000256" key="3">
    <source>
        <dbReference type="ARBA" id="ARBA00022679"/>
    </source>
</evidence>
<keyword evidence="4" id="KW-0677">Repeat</keyword>
<dbReference type="Gene3D" id="3.30.200.20">
    <property type="entry name" value="Phosphorylase Kinase, domain 1"/>
    <property type="match status" value="1"/>
</dbReference>
<keyword evidence="7 10" id="KW-0067">ATP-binding</keyword>
<evidence type="ECO:0000256" key="10">
    <source>
        <dbReference type="PROSITE-ProRule" id="PRU10141"/>
    </source>
</evidence>
<dbReference type="Proteomes" id="UP000181917">
    <property type="component" value="Unassembled WGS sequence"/>
</dbReference>
<accession>A0A1H1CLY9</accession>
<dbReference type="SUPFAM" id="SSF56112">
    <property type="entry name" value="Protein kinase-like (PK-like)"/>
    <property type="match status" value="1"/>
</dbReference>
<dbReference type="STRING" id="37928.SAMN04489742_1984"/>
<dbReference type="PANTHER" id="PTHR43289">
    <property type="entry name" value="MITOGEN-ACTIVATED PROTEIN KINASE KINASE KINASE 20-RELATED"/>
    <property type="match status" value="1"/>
</dbReference>
<evidence type="ECO:0000256" key="11">
    <source>
        <dbReference type="SAM" id="MobiDB-lite"/>
    </source>
</evidence>
<feature type="transmembrane region" description="Helical" evidence="12">
    <location>
        <begin position="385"/>
        <end position="406"/>
    </location>
</feature>
<dbReference type="RefSeq" id="WP_074700269.1">
    <property type="nucleotide sequence ID" value="NZ_CP018863.1"/>
</dbReference>
<dbReference type="PANTHER" id="PTHR43289:SF6">
    <property type="entry name" value="SERINE_THREONINE-PROTEIN KINASE NEKL-3"/>
    <property type="match status" value="1"/>
</dbReference>
<feature type="compositionally biased region" description="Acidic residues" evidence="11">
    <location>
        <begin position="336"/>
        <end position="346"/>
    </location>
</feature>
<dbReference type="PROSITE" id="PS50011">
    <property type="entry name" value="PROTEIN_KINASE_DOM"/>
    <property type="match status" value="1"/>
</dbReference>
<keyword evidence="12" id="KW-0812">Transmembrane</keyword>
<dbReference type="GO" id="GO:0004674">
    <property type="term" value="F:protein serine/threonine kinase activity"/>
    <property type="evidence" value="ECO:0007669"/>
    <property type="project" value="UniProtKB-KW"/>
</dbReference>
<dbReference type="CDD" id="cd14014">
    <property type="entry name" value="STKc_PknB_like"/>
    <property type="match status" value="1"/>
</dbReference>
<dbReference type="EMBL" id="FNKH01000002">
    <property type="protein sequence ID" value="SDQ65079.1"/>
    <property type="molecule type" value="Genomic_DNA"/>
</dbReference>
<dbReference type="CDD" id="cd06577">
    <property type="entry name" value="PASTA_pknB"/>
    <property type="match status" value="3"/>
</dbReference>
<dbReference type="GO" id="GO:0005524">
    <property type="term" value="F:ATP binding"/>
    <property type="evidence" value="ECO:0007669"/>
    <property type="project" value="UniProtKB-UniRule"/>
</dbReference>
<dbReference type="EC" id="2.7.11.1" evidence="1"/>
<evidence type="ECO:0000256" key="12">
    <source>
        <dbReference type="SAM" id="Phobius"/>
    </source>
</evidence>
<feature type="region of interest" description="Disordered" evidence="11">
    <location>
        <begin position="318"/>
        <end position="348"/>
    </location>
</feature>
<evidence type="ECO:0000259" key="13">
    <source>
        <dbReference type="PROSITE" id="PS50011"/>
    </source>
</evidence>
<dbReference type="InterPro" id="IPR005543">
    <property type="entry name" value="PASTA_dom"/>
</dbReference>
<organism evidence="15 16">
    <name type="scientific">Crystallibacter crystallopoietes</name>
    <dbReference type="NCBI Taxonomy" id="37928"/>
    <lineage>
        <taxon>Bacteria</taxon>
        <taxon>Bacillati</taxon>
        <taxon>Actinomycetota</taxon>
        <taxon>Actinomycetes</taxon>
        <taxon>Micrococcales</taxon>
        <taxon>Micrococcaceae</taxon>
        <taxon>Crystallibacter</taxon>
    </lineage>
</organism>
<comment type="catalytic activity">
    <reaction evidence="8">
        <text>L-threonyl-[protein] + ATP = O-phospho-L-threonyl-[protein] + ADP + H(+)</text>
        <dbReference type="Rhea" id="RHEA:46608"/>
        <dbReference type="Rhea" id="RHEA-COMP:11060"/>
        <dbReference type="Rhea" id="RHEA-COMP:11605"/>
        <dbReference type="ChEBI" id="CHEBI:15378"/>
        <dbReference type="ChEBI" id="CHEBI:30013"/>
        <dbReference type="ChEBI" id="CHEBI:30616"/>
        <dbReference type="ChEBI" id="CHEBI:61977"/>
        <dbReference type="ChEBI" id="CHEBI:456216"/>
        <dbReference type="EC" id="2.7.11.1"/>
    </reaction>
</comment>
<dbReference type="PROSITE" id="PS00108">
    <property type="entry name" value="PROTEIN_KINASE_ST"/>
    <property type="match status" value="1"/>
</dbReference>
<dbReference type="KEGG" id="acry:AC20117_07450"/>
<keyword evidence="16" id="KW-1185">Reference proteome</keyword>
<feature type="compositionally biased region" description="Pro residues" evidence="11">
    <location>
        <begin position="619"/>
        <end position="635"/>
    </location>
</feature>
<dbReference type="FunFam" id="1.10.510.10:FF:000021">
    <property type="entry name" value="Serine/threonine protein kinase"/>
    <property type="match status" value="1"/>
</dbReference>
<dbReference type="InterPro" id="IPR008271">
    <property type="entry name" value="Ser/Thr_kinase_AS"/>
</dbReference>